<evidence type="ECO:0000256" key="10">
    <source>
        <dbReference type="ARBA" id="ARBA00023310"/>
    </source>
</evidence>
<evidence type="ECO:0000256" key="14">
    <source>
        <dbReference type="ARBA" id="ARBA00037847"/>
    </source>
</evidence>
<dbReference type="AlphaFoldDB" id="A0A0H5DQU3"/>
<comment type="subcellular location">
    <subcellularLocation>
        <location evidence="15">Cell membrane</location>
        <topology evidence="15">Single-pass membrane protein</topology>
    </subcellularLocation>
    <subcellularLocation>
        <location evidence="14">Endomembrane system</location>
        <topology evidence="14">Single-pass membrane protein</topology>
    </subcellularLocation>
</comment>
<dbReference type="GO" id="GO:0045259">
    <property type="term" value="C:proton-transporting ATP synthase complex"/>
    <property type="evidence" value="ECO:0007669"/>
    <property type="project" value="UniProtKB-KW"/>
</dbReference>
<keyword evidence="4 15" id="KW-0138">CF(0)</keyword>
<dbReference type="InterPro" id="IPR002146">
    <property type="entry name" value="ATP_synth_b/b'su_bac/chlpt"/>
</dbReference>
<feature type="transmembrane region" description="Helical" evidence="15">
    <location>
        <begin position="6"/>
        <end position="26"/>
    </location>
</feature>
<feature type="coiled-coil region" evidence="17">
    <location>
        <begin position="30"/>
        <end position="126"/>
    </location>
</feature>
<dbReference type="RefSeq" id="WP_098038794.1">
    <property type="nucleotide sequence ID" value="NZ_CWGJ01000025.1"/>
</dbReference>
<dbReference type="CDD" id="cd06503">
    <property type="entry name" value="ATP-synt_Fo_b"/>
    <property type="match status" value="1"/>
</dbReference>
<evidence type="ECO:0000256" key="12">
    <source>
        <dbReference type="ARBA" id="ARBA00025614"/>
    </source>
</evidence>
<evidence type="ECO:0000256" key="13">
    <source>
        <dbReference type="ARBA" id="ARBA00026054"/>
    </source>
</evidence>
<keyword evidence="2 15" id="KW-0813">Transport</keyword>
<comment type="subunit">
    <text evidence="13">F-type ATPases have 2 components, F(1) - the catalytic core - and F(0) - the membrane proton channel. F(1) has five subunits: alpha(3), beta(3), gamma(1), delta(1), epsilon(1). F(0) has four main subunits: a(1), b(2) and c(10-14). The alpha and beta chains form an alternating ring which encloses part of the gamma chain. F(1) is attached to F(0) by a central stalk formed by the gamma and epsilon chains, while a peripheral stalk is formed by the delta and b chains.</text>
</comment>
<keyword evidence="18" id="KW-0378">Hydrolase</keyword>
<dbReference type="GO" id="GO:0046961">
    <property type="term" value="F:proton-transporting ATPase activity, rotational mechanism"/>
    <property type="evidence" value="ECO:0007669"/>
    <property type="project" value="TreeGrafter"/>
</dbReference>
<dbReference type="OrthoDB" id="21515at2"/>
<dbReference type="InterPro" id="IPR050059">
    <property type="entry name" value="ATP_synthase_B_chain"/>
</dbReference>
<dbReference type="Pfam" id="PF00430">
    <property type="entry name" value="ATP-synt_B"/>
    <property type="match status" value="1"/>
</dbReference>
<dbReference type="Proteomes" id="UP000220251">
    <property type="component" value="Unassembled WGS sequence"/>
</dbReference>
<comment type="function">
    <text evidence="11 15">F(1)F(0) ATP synthase produces ATP from ADP in the presence of a proton or sodium gradient. F-type ATPases consist of two structural domains, F(1) containing the extramembraneous catalytic core and F(0) containing the membrane proton channel, linked together by a central stalk and a peripheral stalk. During catalysis, ATP synthesis in the catalytic domain of F(1) is coupled via a rotary mechanism of the central stalk subunits to proton translocation.</text>
</comment>
<evidence type="ECO:0000256" key="2">
    <source>
        <dbReference type="ARBA" id="ARBA00022448"/>
    </source>
</evidence>
<evidence type="ECO:0000256" key="7">
    <source>
        <dbReference type="ARBA" id="ARBA00022989"/>
    </source>
</evidence>
<organism evidence="18 19">
    <name type="scientific">Estrella lausannensis</name>
    <dbReference type="NCBI Taxonomy" id="483423"/>
    <lineage>
        <taxon>Bacteria</taxon>
        <taxon>Pseudomonadati</taxon>
        <taxon>Chlamydiota</taxon>
        <taxon>Chlamydiia</taxon>
        <taxon>Parachlamydiales</taxon>
        <taxon>Candidatus Criblamydiaceae</taxon>
        <taxon>Estrella</taxon>
    </lineage>
</organism>
<protein>
    <recommendedName>
        <fullName evidence="15">ATP synthase subunit b</fullName>
    </recommendedName>
    <alternativeName>
        <fullName evidence="15">ATP synthase F(0) sector subunit b</fullName>
    </alternativeName>
    <alternativeName>
        <fullName evidence="15">ATPase subunit I</fullName>
    </alternativeName>
    <alternativeName>
        <fullName evidence="15">F-type ATPase subunit b</fullName>
        <shortName evidence="15">F-ATPase subunit b</shortName>
    </alternativeName>
</protein>
<dbReference type="InterPro" id="IPR005864">
    <property type="entry name" value="ATP_synth_F0_bsu_bac"/>
</dbReference>
<keyword evidence="3 15" id="KW-1003">Cell membrane</keyword>
<dbReference type="PANTHER" id="PTHR33445">
    <property type="entry name" value="ATP SYNTHASE SUBUNIT B', CHLOROPLASTIC"/>
    <property type="match status" value="1"/>
</dbReference>
<dbReference type="PANTHER" id="PTHR33445:SF1">
    <property type="entry name" value="ATP SYNTHASE SUBUNIT B"/>
    <property type="match status" value="1"/>
</dbReference>
<evidence type="ECO:0000256" key="17">
    <source>
        <dbReference type="SAM" id="Coils"/>
    </source>
</evidence>
<name>A0A0H5DQU3_9BACT</name>
<evidence type="ECO:0000256" key="3">
    <source>
        <dbReference type="ARBA" id="ARBA00022475"/>
    </source>
</evidence>
<keyword evidence="10 15" id="KW-0066">ATP synthesis</keyword>
<dbReference type="GO" id="GO:0012505">
    <property type="term" value="C:endomembrane system"/>
    <property type="evidence" value="ECO:0007669"/>
    <property type="project" value="UniProtKB-SubCell"/>
</dbReference>
<sequence length="161" mass="18662">MIELKQVISQVIAFLLMMAILKRFTWKPLLAILEERRAKIRAEFDEIANKKEAAEKLKEEYRNKMADIENSKNRELQEAHKKAKELAKEIQLEALGQAKGIVNKALLDAEREAMKVKEDMKNEVAKMAVAIAEKLIVKKMDQEKKQELVAELIKEVKFDEK</sequence>
<comment type="function">
    <text evidence="12">Component of the F(0) channel, it forms part of the peripheral stalk, linking F(1) to F(0). The b'-subunit is a diverged and duplicated form of b found in plants and photosynthetic bacteria.</text>
</comment>
<keyword evidence="8 15" id="KW-0406">Ion transport</keyword>
<comment type="similarity">
    <text evidence="1 15 16">Belongs to the ATPase B chain family.</text>
</comment>
<dbReference type="NCBIfam" id="TIGR01144">
    <property type="entry name" value="ATP_synt_b"/>
    <property type="match status" value="1"/>
</dbReference>
<evidence type="ECO:0000256" key="11">
    <source>
        <dbReference type="ARBA" id="ARBA00025198"/>
    </source>
</evidence>
<gene>
    <name evidence="15 18" type="primary">atpF</name>
    <name evidence="18" type="ORF">ELAC_1604</name>
</gene>
<evidence type="ECO:0000256" key="5">
    <source>
        <dbReference type="ARBA" id="ARBA00022692"/>
    </source>
</evidence>
<evidence type="ECO:0000256" key="6">
    <source>
        <dbReference type="ARBA" id="ARBA00022781"/>
    </source>
</evidence>
<reference evidence="19" key="1">
    <citation type="submission" date="2015-06" db="EMBL/GenBank/DDBJ databases">
        <authorList>
            <person name="Bertelli C."/>
        </authorList>
    </citation>
    <scope>NUCLEOTIDE SEQUENCE [LARGE SCALE GENOMIC DNA]</scope>
    <source>
        <strain evidence="19">CRIB-30</strain>
    </source>
</reference>
<evidence type="ECO:0000313" key="19">
    <source>
        <dbReference type="Proteomes" id="UP000220251"/>
    </source>
</evidence>
<dbReference type="GO" id="GO:0016787">
    <property type="term" value="F:hydrolase activity"/>
    <property type="evidence" value="ECO:0007669"/>
    <property type="project" value="UniProtKB-KW"/>
</dbReference>
<dbReference type="EMBL" id="CWGJ01000025">
    <property type="protein sequence ID" value="CRX38932.1"/>
    <property type="molecule type" value="Genomic_DNA"/>
</dbReference>
<keyword evidence="5 15" id="KW-0812">Transmembrane</keyword>
<evidence type="ECO:0000256" key="1">
    <source>
        <dbReference type="ARBA" id="ARBA00005513"/>
    </source>
</evidence>
<keyword evidence="19" id="KW-1185">Reference proteome</keyword>
<evidence type="ECO:0000256" key="15">
    <source>
        <dbReference type="HAMAP-Rule" id="MF_01398"/>
    </source>
</evidence>
<comment type="subunit">
    <text evidence="15">F-type ATPases have 2 components, F(1) - the catalytic core - and F(0) - the membrane proton channel. F(1) has five subunits: alpha(3), beta(3), gamma(1), delta(1), epsilon(1). F(0) has three main subunits: a(1), b(2) and c(10-14). The alpha and beta chains form an alternating ring which encloses part of the gamma chain. F(1) is attached to F(0) by a central stalk formed by the gamma and epsilon chains, while a peripheral stalk is formed by the delta and b chains.</text>
</comment>
<evidence type="ECO:0000313" key="18">
    <source>
        <dbReference type="EMBL" id="CRX38932.1"/>
    </source>
</evidence>
<dbReference type="HAMAP" id="MF_01398">
    <property type="entry name" value="ATP_synth_b_bprime"/>
    <property type="match status" value="1"/>
</dbReference>
<keyword evidence="9 15" id="KW-0472">Membrane</keyword>
<evidence type="ECO:0000256" key="16">
    <source>
        <dbReference type="RuleBase" id="RU003848"/>
    </source>
</evidence>
<evidence type="ECO:0000256" key="9">
    <source>
        <dbReference type="ARBA" id="ARBA00023136"/>
    </source>
</evidence>
<keyword evidence="17" id="KW-0175">Coiled coil</keyword>
<proteinExistence type="inferred from homology"/>
<evidence type="ECO:0000256" key="4">
    <source>
        <dbReference type="ARBA" id="ARBA00022547"/>
    </source>
</evidence>
<dbReference type="GO" id="GO:0046933">
    <property type="term" value="F:proton-transporting ATP synthase activity, rotational mechanism"/>
    <property type="evidence" value="ECO:0007669"/>
    <property type="project" value="UniProtKB-UniRule"/>
</dbReference>
<accession>A0A0H5DQU3</accession>
<evidence type="ECO:0000256" key="8">
    <source>
        <dbReference type="ARBA" id="ARBA00023065"/>
    </source>
</evidence>
<dbReference type="GO" id="GO:0005886">
    <property type="term" value="C:plasma membrane"/>
    <property type="evidence" value="ECO:0007669"/>
    <property type="project" value="UniProtKB-SubCell"/>
</dbReference>
<keyword evidence="7 15" id="KW-1133">Transmembrane helix</keyword>
<keyword evidence="6 15" id="KW-0375">Hydrogen ion transport</keyword>